<accession>A0A378IWS2</accession>
<dbReference type="Proteomes" id="UP000254033">
    <property type="component" value="Unassembled WGS sequence"/>
</dbReference>
<sequence length="211" mass="24810">MNNKRTSIYIDGFNLYYGCLKKSPYKWLDLKILFENLLDSSHQINKIKYYTAHISSRNDNEASRTRQRYYLNALEKYIPEIEIYYGHYLTHKINAKVVNPPPEFIKVYKTEEKGSDVNLALHVLNDAWLDHYDCAVIVSNDSDLAESLRLVKNQTNKLIGVVFPNTDHKRRPSRELVNYADFIKPIRQNLLRNSQLPDNIPGTEIYKPTEW</sequence>
<organism evidence="2 3">
    <name type="scientific">Legionella feeleii</name>
    <dbReference type="NCBI Taxonomy" id="453"/>
    <lineage>
        <taxon>Bacteria</taxon>
        <taxon>Pseudomonadati</taxon>
        <taxon>Pseudomonadota</taxon>
        <taxon>Gammaproteobacteria</taxon>
        <taxon>Legionellales</taxon>
        <taxon>Legionellaceae</taxon>
        <taxon>Legionella</taxon>
    </lineage>
</organism>
<dbReference type="Gene3D" id="3.40.50.1010">
    <property type="entry name" value="5'-nuclease"/>
    <property type="match status" value="1"/>
</dbReference>
<reference evidence="2 3" key="1">
    <citation type="submission" date="2018-06" db="EMBL/GenBank/DDBJ databases">
        <authorList>
            <consortium name="Pathogen Informatics"/>
            <person name="Doyle S."/>
        </authorList>
    </citation>
    <scope>NUCLEOTIDE SEQUENCE [LARGE SCALE GENOMIC DNA]</scope>
    <source>
        <strain evidence="2 3">NCTC11978</strain>
    </source>
</reference>
<dbReference type="AlphaFoldDB" id="A0A378IWS2"/>
<evidence type="ECO:0000313" key="3">
    <source>
        <dbReference type="Proteomes" id="UP000254033"/>
    </source>
</evidence>
<dbReference type="EMBL" id="UGNY01000001">
    <property type="protein sequence ID" value="STX39015.1"/>
    <property type="molecule type" value="Genomic_DNA"/>
</dbReference>
<name>A0A378IWS2_9GAMM</name>
<proteinExistence type="predicted"/>
<dbReference type="InterPro" id="IPR021139">
    <property type="entry name" value="NYN"/>
</dbReference>
<feature type="domain" description="NYN" evidence="1">
    <location>
        <begin position="5"/>
        <end position="181"/>
    </location>
</feature>
<dbReference type="GO" id="GO:0004540">
    <property type="term" value="F:RNA nuclease activity"/>
    <property type="evidence" value="ECO:0007669"/>
    <property type="project" value="InterPro"/>
</dbReference>
<dbReference type="RefSeq" id="WP_115175622.1">
    <property type="nucleotide sequence ID" value="NZ_UGNY01000001.1"/>
</dbReference>
<dbReference type="InterPro" id="IPR047140">
    <property type="entry name" value="LabA"/>
</dbReference>
<evidence type="ECO:0000259" key="1">
    <source>
        <dbReference type="Pfam" id="PF01936"/>
    </source>
</evidence>
<dbReference type="CDD" id="cd18722">
    <property type="entry name" value="PIN_NicB-like"/>
    <property type="match status" value="1"/>
</dbReference>
<evidence type="ECO:0000313" key="2">
    <source>
        <dbReference type="EMBL" id="STX39015.1"/>
    </source>
</evidence>
<dbReference type="Pfam" id="PF01936">
    <property type="entry name" value="NYN"/>
    <property type="match status" value="1"/>
</dbReference>
<dbReference type="PANTHER" id="PTHR35458">
    <property type="entry name" value="SLR0755 PROTEIN"/>
    <property type="match status" value="1"/>
</dbReference>
<gene>
    <name evidence="2" type="ORF">NCTC11978_02206</name>
</gene>
<protein>
    <submittedName>
        <fullName evidence="2">NYN domain</fullName>
    </submittedName>
</protein>
<dbReference type="PANTHER" id="PTHR35458:SF8">
    <property type="entry name" value="SLR0650 PROTEIN"/>
    <property type="match status" value="1"/>
</dbReference>